<keyword evidence="4" id="KW-1185">Reference proteome</keyword>
<evidence type="ECO:0000256" key="1">
    <source>
        <dbReference type="SAM" id="MobiDB-lite"/>
    </source>
</evidence>
<dbReference type="STRING" id="658196.A0A397S015"/>
<comment type="caution">
    <text evidence="3">The sequence shown here is derived from an EMBL/GenBank/DDBJ whole genome shotgun (WGS) entry which is preliminary data.</text>
</comment>
<reference evidence="3 4" key="1">
    <citation type="submission" date="2018-06" db="EMBL/GenBank/DDBJ databases">
        <title>Comparative genomics reveals the genomic features of Rhizophagus irregularis, R. cerebriforme, R. diaphanum and Gigaspora rosea, and their symbiotic lifestyle signature.</title>
        <authorList>
            <person name="Morin E."/>
            <person name="San Clemente H."/>
            <person name="Chen E.C.H."/>
            <person name="De La Providencia I."/>
            <person name="Hainaut M."/>
            <person name="Kuo A."/>
            <person name="Kohler A."/>
            <person name="Murat C."/>
            <person name="Tang N."/>
            <person name="Roy S."/>
            <person name="Loubradou J."/>
            <person name="Henrissat B."/>
            <person name="Grigoriev I.V."/>
            <person name="Corradi N."/>
            <person name="Roux C."/>
            <person name="Martin F.M."/>
        </authorList>
    </citation>
    <scope>NUCLEOTIDE SEQUENCE [LARGE SCALE GENOMIC DNA]</scope>
    <source>
        <strain evidence="3 4">DAOM 227022</strain>
    </source>
</reference>
<keyword evidence="2" id="KW-0472">Membrane</keyword>
<dbReference type="Proteomes" id="UP000265703">
    <property type="component" value="Unassembled WGS sequence"/>
</dbReference>
<keyword evidence="2" id="KW-0812">Transmembrane</keyword>
<feature type="transmembrane region" description="Helical" evidence="2">
    <location>
        <begin position="61"/>
        <end position="82"/>
    </location>
</feature>
<sequence>MGMYKETSGSQRHDSTRLQQVSPTIQEPSKIIYYKLRKRPGPIEGGDRWFYNSIMHSMGCALFPIHSQLSTKIVILLVVFTLGVRFRAAFTLLLSGFLFGFFCFEFIIYGILLSERRRHSAFGSACPMDYYPGDKGDVSISDQRFLETECIQYNQSIIRCVDYSYQAKRQKKNDRTSTEKRPKLFLPKPEYGEEIGALGYRELCGNQSVDASIPMEARSSNEILFNLCEEEKRGTSLSELSALLSHLKENCPFGFHEITSEKDLSDLSILLDEHDIRYFAKTFGIFRPRAVCIDKSGHSAFILDNRGYMFEYNDMERGMKYMGPNIIEGLTNYLFNPDKIYELIEDTCELITTEELERQAKEEMRDSITIVVTEHCY</sequence>
<dbReference type="AlphaFoldDB" id="A0A397S015"/>
<organism evidence="3 4">
    <name type="scientific">Glomus cerebriforme</name>
    <dbReference type="NCBI Taxonomy" id="658196"/>
    <lineage>
        <taxon>Eukaryota</taxon>
        <taxon>Fungi</taxon>
        <taxon>Fungi incertae sedis</taxon>
        <taxon>Mucoromycota</taxon>
        <taxon>Glomeromycotina</taxon>
        <taxon>Glomeromycetes</taxon>
        <taxon>Glomerales</taxon>
        <taxon>Glomeraceae</taxon>
        <taxon>Glomus</taxon>
    </lineage>
</organism>
<evidence type="ECO:0000256" key="2">
    <source>
        <dbReference type="SAM" id="Phobius"/>
    </source>
</evidence>
<dbReference type="OrthoDB" id="10516115at2759"/>
<gene>
    <name evidence="3" type="ORF">C1645_841066</name>
</gene>
<protein>
    <submittedName>
        <fullName evidence="3">Uncharacterized protein</fullName>
    </submittedName>
</protein>
<feature type="transmembrane region" description="Helical" evidence="2">
    <location>
        <begin position="88"/>
        <end position="112"/>
    </location>
</feature>
<keyword evidence="2" id="KW-1133">Transmembrane helix</keyword>
<proteinExistence type="predicted"/>
<accession>A0A397S015</accession>
<evidence type="ECO:0000313" key="4">
    <source>
        <dbReference type="Proteomes" id="UP000265703"/>
    </source>
</evidence>
<name>A0A397S015_9GLOM</name>
<dbReference type="EMBL" id="QKYT01001398">
    <property type="protein sequence ID" value="RIA79288.1"/>
    <property type="molecule type" value="Genomic_DNA"/>
</dbReference>
<evidence type="ECO:0000313" key="3">
    <source>
        <dbReference type="EMBL" id="RIA79288.1"/>
    </source>
</evidence>
<feature type="region of interest" description="Disordered" evidence="1">
    <location>
        <begin position="1"/>
        <end position="22"/>
    </location>
</feature>